<sequence length="57" mass="6546">MEANQVELLVSLAKRIKSEQKDRDRVVATLQSAKILTKKENFTGHYSNLKKIFKGIK</sequence>
<comment type="caution">
    <text evidence="1">The sequence shown here is derived from an EMBL/GenBank/DDBJ whole genome shotgun (WGS) entry which is preliminary data.</text>
</comment>
<dbReference type="RefSeq" id="WP_003007127.1">
    <property type="nucleotide sequence ID" value="NZ_GG668631.1"/>
</dbReference>
<reference evidence="1 2" key="1">
    <citation type="submission" date="2009-01" db="EMBL/GenBank/DDBJ databases">
        <authorList>
            <person name="Qin X."/>
            <person name="Bachman B."/>
            <person name="Battles P."/>
            <person name="Bell A."/>
            <person name="Bess C."/>
            <person name="Bickham C."/>
            <person name="Chaboub L."/>
            <person name="Chen D."/>
            <person name="Coyle M."/>
            <person name="Deiros D.R."/>
            <person name="Dinh H."/>
            <person name="Forbes L."/>
            <person name="Fowler G."/>
            <person name="Francisco L."/>
            <person name="Fu Q."/>
            <person name="Gubbala S."/>
            <person name="Hale W."/>
            <person name="Han Y."/>
            <person name="Hemphill L."/>
            <person name="Highlander S.K."/>
            <person name="Hirani K."/>
            <person name="Hogues M."/>
            <person name="Jackson L."/>
            <person name="Jakkamsetti A."/>
            <person name="Javaid M."/>
            <person name="Jiang H."/>
            <person name="Korchina V."/>
            <person name="Kovar C."/>
            <person name="Lara F."/>
            <person name="Lee S."/>
            <person name="Mata R."/>
            <person name="Mathew T."/>
            <person name="Moen C."/>
            <person name="Morales K."/>
            <person name="Munidasa M."/>
            <person name="Nazareth L."/>
            <person name="Ngo R."/>
            <person name="Nguyen L."/>
            <person name="Okwuonu G."/>
            <person name="Ongeri F."/>
            <person name="Patil S."/>
            <person name="Petrosino J."/>
            <person name="Pham C."/>
            <person name="Pham P."/>
            <person name="Pu L.-L."/>
            <person name="Puazo M."/>
            <person name="Raj R."/>
            <person name="Reid J."/>
            <person name="Rouhana J."/>
            <person name="Saada N."/>
            <person name="Shang Y."/>
            <person name="Simmons D."/>
            <person name="Thornton R."/>
            <person name="Warren J."/>
            <person name="Weissenberger G."/>
            <person name="Zhang J."/>
            <person name="Zhang L."/>
            <person name="Zhou C."/>
            <person name="Zhu D."/>
            <person name="Muzny D."/>
            <person name="Worley K."/>
            <person name="Gibbs R."/>
        </authorList>
    </citation>
    <scope>NUCLEOTIDE SEQUENCE [LARGE SCALE GENOMIC DNA]</scope>
    <source>
        <strain evidence="1 2">ATCC 33300</strain>
    </source>
</reference>
<evidence type="ECO:0000313" key="1">
    <source>
        <dbReference type="EMBL" id="EEI93039.1"/>
    </source>
</evidence>
<name>C2FVI1_SPHSI</name>
<evidence type="ECO:0000313" key="2">
    <source>
        <dbReference type="Proteomes" id="UP000006241"/>
    </source>
</evidence>
<dbReference type="HOGENOM" id="CLU_2994406_0_0_10"/>
<dbReference type="EMBL" id="ACHB01000033">
    <property type="protein sequence ID" value="EEI93039.1"/>
    <property type="molecule type" value="Genomic_DNA"/>
</dbReference>
<gene>
    <name evidence="1" type="ORF">HMPREF0765_1337</name>
</gene>
<organism evidence="1 2">
    <name type="scientific">Sphingobacterium spiritivorum ATCC 33300</name>
    <dbReference type="NCBI Taxonomy" id="525372"/>
    <lineage>
        <taxon>Bacteria</taxon>
        <taxon>Pseudomonadati</taxon>
        <taxon>Bacteroidota</taxon>
        <taxon>Sphingobacteriia</taxon>
        <taxon>Sphingobacteriales</taxon>
        <taxon>Sphingobacteriaceae</taxon>
        <taxon>Sphingobacterium</taxon>
    </lineage>
</organism>
<accession>C2FVI1</accession>
<dbReference type="AlphaFoldDB" id="C2FVI1"/>
<proteinExistence type="predicted"/>
<dbReference type="Proteomes" id="UP000006241">
    <property type="component" value="Unassembled WGS sequence"/>
</dbReference>
<protein>
    <submittedName>
        <fullName evidence="1">Uncharacterized protein</fullName>
    </submittedName>
</protein>